<dbReference type="GO" id="GO:0009279">
    <property type="term" value="C:cell outer membrane"/>
    <property type="evidence" value="ECO:0007669"/>
    <property type="project" value="UniProtKB-SubCell"/>
</dbReference>
<keyword evidence="3" id="KW-1185">Reference proteome</keyword>
<name>A0A1G6UFL5_9GAMM</name>
<keyword evidence="1" id="KW-0812">Transmembrane</keyword>
<gene>
    <name evidence="2" type="ORF">SAMN05216576_115155</name>
</gene>
<dbReference type="PROSITE" id="PS52016">
    <property type="entry name" value="TONB_DEPENDENT_REC_3"/>
    <property type="match status" value="1"/>
</dbReference>
<evidence type="ECO:0000313" key="2">
    <source>
        <dbReference type="EMBL" id="SDD40049.1"/>
    </source>
</evidence>
<dbReference type="InterPro" id="IPR012910">
    <property type="entry name" value="Plug_dom"/>
</dbReference>
<comment type="subcellular location">
    <subcellularLocation>
        <location evidence="1">Cell outer membrane</location>
        <topology evidence="1">Multi-pass membrane protein</topology>
    </subcellularLocation>
</comment>
<keyword evidence="1" id="KW-0813">Transport</keyword>
<accession>A0A1G6UFL5</accession>
<reference evidence="3" key="1">
    <citation type="submission" date="2016-10" db="EMBL/GenBank/DDBJ databases">
        <authorList>
            <person name="Varghese N."/>
            <person name="Submissions S."/>
        </authorList>
    </citation>
    <scope>NUCLEOTIDE SEQUENCE [LARGE SCALE GENOMIC DNA]</scope>
    <source>
        <strain evidence="3">DSM 26382</strain>
    </source>
</reference>
<dbReference type="SUPFAM" id="SSF56935">
    <property type="entry name" value="Porins"/>
    <property type="match status" value="1"/>
</dbReference>
<keyword evidence="1" id="KW-0472">Membrane</keyword>
<comment type="similarity">
    <text evidence="1">Belongs to the TonB-dependent receptor family.</text>
</comment>
<protein>
    <submittedName>
        <fullName evidence="2">Vitamin B12 transporter</fullName>
    </submittedName>
</protein>
<evidence type="ECO:0000256" key="1">
    <source>
        <dbReference type="PROSITE-ProRule" id="PRU01360"/>
    </source>
</evidence>
<dbReference type="Gene3D" id="2.170.130.10">
    <property type="entry name" value="TonB-dependent receptor, plug domain"/>
    <property type="match status" value="1"/>
</dbReference>
<dbReference type="InterPro" id="IPR037066">
    <property type="entry name" value="Plug_dom_sf"/>
</dbReference>
<keyword evidence="1" id="KW-0998">Cell outer membrane</keyword>
<dbReference type="Proteomes" id="UP000199467">
    <property type="component" value="Unassembled WGS sequence"/>
</dbReference>
<proteinExistence type="inferred from homology"/>
<dbReference type="RefSeq" id="WP_090337507.1">
    <property type="nucleotide sequence ID" value="NZ_FMZQ01000015.1"/>
</dbReference>
<dbReference type="Pfam" id="PF07715">
    <property type="entry name" value="Plug"/>
    <property type="match status" value="1"/>
</dbReference>
<dbReference type="InterPro" id="IPR039426">
    <property type="entry name" value="TonB-dep_rcpt-like"/>
</dbReference>
<dbReference type="EMBL" id="FMZQ01000015">
    <property type="protein sequence ID" value="SDD40049.1"/>
    <property type="molecule type" value="Genomic_DNA"/>
</dbReference>
<sequence length="82" mass="8883">MKLSRLALAIALAPSLVLAETPSRDDALKLDDTLITANRDVQKRSESSSAVSVFTRADIERLRPASVNELLARVPGVQVVQK</sequence>
<organism evidence="2 3">
    <name type="scientific">Ectopseudomonas chengduensis</name>
    <dbReference type="NCBI Taxonomy" id="489632"/>
    <lineage>
        <taxon>Bacteria</taxon>
        <taxon>Pseudomonadati</taxon>
        <taxon>Pseudomonadota</taxon>
        <taxon>Gammaproteobacteria</taxon>
        <taxon>Pseudomonadales</taxon>
        <taxon>Pseudomonadaceae</taxon>
        <taxon>Ectopseudomonas</taxon>
    </lineage>
</organism>
<keyword evidence="1" id="KW-1134">Transmembrane beta strand</keyword>
<dbReference type="AlphaFoldDB" id="A0A1G6UFL5"/>
<evidence type="ECO:0000313" key="3">
    <source>
        <dbReference type="Proteomes" id="UP000199467"/>
    </source>
</evidence>